<dbReference type="Proteomes" id="UP000236630">
    <property type="component" value="Unassembled WGS sequence"/>
</dbReference>
<proteinExistence type="predicted"/>
<sequence>ERTIHSLTHAYAAAVAAAKPRPRPSFSNPKLSNAHGYTAAAVTSVQVCCRLYRSCLRLRSPLSAAQVKLVDQ</sequence>
<keyword evidence="2" id="KW-1185">Reference proteome</keyword>
<organism evidence="1 2">
    <name type="scientific">Citrus unshiu</name>
    <name type="common">Satsuma mandarin</name>
    <name type="synonym">Citrus nobilis var. unshiu</name>
    <dbReference type="NCBI Taxonomy" id="55188"/>
    <lineage>
        <taxon>Eukaryota</taxon>
        <taxon>Viridiplantae</taxon>
        <taxon>Streptophyta</taxon>
        <taxon>Embryophyta</taxon>
        <taxon>Tracheophyta</taxon>
        <taxon>Spermatophyta</taxon>
        <taxon>Magnoliopsida</taxon>
        <taxon>eudicotyledons</taxon>
        <taxon>Gunneridae</taxon>
        <taxon>Pentapetalae</taxon>
        <taxon>rosids</taxon>
        <taxon>malvids</taxon>
        <taxon>Sapindales</taxon>
        <taxon>Rutaceae</taxon>
        <taxon>Aurantioideae</taxon>
        <taxon>Citrus</taxon>
    </lineage>
</organism>
<gene>
    <name evidence="1" type="ORF">CUMW_098020</name>
</gene>
<evidence type="ECO:0000313" key="2">
    <source>
        <dbReference type="Proteomes" id="UP000236630"/>
    </source>
</evidence>
<name>A0A2H5P2I8_CITUN</name>
<evidence type="ECO:0000313" key="1">
    <source>
        <dbReference type="EMBL" id="GAY46562.1"/>
    </source>
</evidence>
<dbReference type="EMBL" id="BDQV01000034">
    <property type="protein sequence ID" value="GAY46563.1"/>
    <property type="molecule type" value="Genomic_DNA"/>
</dbReference>
<reference evidence="1 2" key="1">
    <citation type="journal article" date="2017" name="Front. Genet.">
        <title>Draft sequencing of the heterozygous diploid genome of Satsuma (Citrus unshiu Marc.) using a hybrid assembly approach.</title>
        <authorList>
            <person name="Shimizu T."/>
            <person name="Tanizawa Y."/>
            <person name="Mochizuki T."/>
            <person name="Nagasaki H."/>
            <person name="Yoshioka T."/>
            <person name="Toyoda A."/>
            <person name="Fujiyama A."/>
            <person name="Kaminuma E."/>
            <person name="Nakamura Y."/>
        </authorList>
    </citation>
    <scope>NUCLEOTIDE SEQUENCE [LARGE SCALE GENOMIC DNA]</scope>
    <source>
        <strain evidence="2">cv. Miyagawa wase</strain>
    </source>
</reference>
<dbReference type="AlphaFoldDB" id="A0A2H5P2I8"/>
<dbReference type="EMBL" id="BDQV01000034">
    <property type="protein sequence ID" value="GAY46562.1"/>
    <property type="molecule type" value="Genomic_DNA"/>
</dbReference>
<comment type="caution">
    <text evidence="1">The sequence shown here is derived from an EMBL/GenBank/DDBJ whole genome shotgun (WGS) entry which is preliminary data.</text>
</comment>
<feature type="non-terminal residue" evidence="1">
    <location>
        <position position="1"/>
    </location>
</feature>
<dbReference type="EMBL" id="BDQV01000034">
    <property type="protein sequence ID" value="GAY46564.1"/>
    <property type="molecule type" value="Genomic_DNA"/>
</dbReference>
<protein>
    <submittedName>
        <fullName evidence="1">Uncharacterized protein</fullName>
    </submittedName>
</protein>
<accession>A0A2H5P2I8</accession>